<organism evidence="3">
    <name type="scientific">hydrocarbon metagenome</name>
    <dbReference type="NCBI Taxonomy" id="938273"/>
    <lineage>
        <taxon>unclassified sequences</taxon>
        <taxon>metagenomes</taxon>
        <taxon>ecological metagenomes</taxon>
    </lineage>
</organism>
<reference evidence="3" key="1">
    <citation type="journal article" date="2015" name="Proc. Natl. Acad. Sci. U.S.A.">
        <title>Networks of energetic and metabolic interactions define dynamics in microbial communities.</title>
        <authorList>
            <person name="Embree M."/>
            <person name="Liu J.K."/>
            <person name="Al-Bassam M.M."/>
            <person name="Zengler K."/>
        </authorList>
    </citation>
    <scope>NUCLEOTIDE SEQUENCE</scope>
</reference>
<sequence length="265" mass="29889">MKEIVRDLKEEYDALDAIVSGLDEKDWYIETPFFNWTAKDTISHLAYYDNAAMLSATNAEAFEKHTANMLSGITNYDELHKRVNSVGGKLSIADLLSWWRKERKSLILAYESLDPKTRLPWYGPTMSARSSAVARMMETWAHGQDIVDAFSISRPATNRLKHISHLGVATFKWSFSVRQLEVPNEPVRVELTGPSGDIWTWGPEGAENIIRGTAEDFCLLVSQRRNVIDTGIVYKGDVAGKWVSIAQIFAGPPEEPPKPGYRIKK</sequence>
<name>A0A0W8FNC9_9ZZZZ</name>
<comment type="caution">
    <text evidence="3">The sequence shown here is derived from an EMBL/GenBank/DDBJ whole genome shotgun (WGS) entry which is preliminary data.</text>
</comment>
<dbReference type="GO" id="GO:0046872">
    <property type="term" value="F:metal ion binding"/>
    <property type="evidence" value="ECO:0007669"/>
    <property type="project" value="InterPro"/>
</dbReference>
<feature type="domain" description="tRNA wybutosine-synthesis" evidence="1">
    <location>
        <begin position="184"/>
        <end position="226"/>
    </location>
</feature>
<feature type="domain" description="Mycothiol-dependent maleylpyruvate isomerase metal-binding" evidence="2">
    <location>
        <begin position="9"/>
        <end position="146"/>
    </location>
</feature>
<dbReference type="Pfam" id="PF11716">
    <property type="entry name" value="MDMPI_N"/>
    <property type="match status" value="1"/>
</dbReference>
<dbReference type="Gene3D" id="1.20.120.450">
    <property type="entry name" value="dinb family like domain"/>
    <property type="match status" value="1"/>
</dbReference>
<protein>
    <submittedName>
        <fullName evidence="3">Uncharacterized protein</fullName>
    </submittedName>
</protein>
<dbReference type="InterPro" id="IPR017517">
    <property type="entry name" value="Maleyloyr_isom"/>
</dbReference>
<evidence type="ECO:0000259" key="2">
    <source>
        <dbReference type="Pfam" id="PF11716"/>
    </source>
</evidence>
<gene>
    <name evidence="3" type="ORF">ASZ90_007930</name>
</gene>
<dbReference type="AlphaFoldDB" id="A0A0W8FNC9"/>
<dbReference type="EMBL" id="LNQE01000975">
    <property type="protein sequence ID" value="KUG22297.1"/>
    <property type="molecule type" value="Genomic_DNA"/>
</dbReference>
<proteinExistence type="predicted"/>
<dbReference type="SUPFAM" id="SSF109854">
    <property type="entry name" value="DinB/YfiT-like putative metalloenzymes"/>
    <property type="match status" value="1"/>
</dbReference>
<dbReference type="NCBIfam" id="TIGR03083">
    <property type="entry name" value="maleylpyruvate isomerase family mycothiol-dependent enzyme"/>
    <property type="match status" value="1"/>
</dbReference>
<dbReference type="InterPro" id="IPR013917">
    <property type="entry name" value="tRNA_wybutosine-synth"/>
</dbReference>
<dbReference type="InterPro" id="IPR017518">
    <property type="entry name" value="CHP03084"/>
</dbReference>
<dbReference type="InterPro" id="IPR024344">
    <property type="entry name" value="MDMPI_metal-binding"/>
</dbReference>
<accession>A0A0W8FNC9</accession>
<evidence type="ECO:0000313" key="3">
    <source>
        <dbReference type="EMBL" id="KUG22297.1"/>
    </source>
</evidence>
<dbReference type="NCBIfam" id="TIGR03084">
    <property type="entry name" value="TIGR03084 family metal-binding protein"/>
    <property type="match status" value="1"/>
</dbReference>
<dbReference type="InterPro" id="IPR034660">
    <property type="entry name" value="DinB/YfiT-like"/>
</dbReference>
<evidence type="ECO:0000259" key="1">
    <source>
        <dbReference type="Pfam" id="PF08608"/>
    </source>
</evidence>
<dbReference type="Pfam" id="PF08608">
    <property type="entry name" value="Wyosine_form"/>
    <property type="match status" value="1"/>
</dbReference>